<feature type="compositionally biased region" description="Basic residues" evidence="1">
    <location>
        <begin position="212"/>
        <end position="221"/>
    </location>
</feature>
<evidence type="ECO:0000313" key="4">
    <source>
        <dbReference type="Proteomes" id="UP001174936"/>
    </source>
</evidence>
<keyword evidence="4" id="KW-1185">Reference proteome</keyword>
<reference evidence="3" key="1">
    <citation type="submission" date="2023-06" db="EMBL/GenBank/DDBJ databases">
        <title>Genome-scale phylogeny and comparative genomics of the fungal order Sordariales.</title>
        <authorList>
            <consortium name="Lawrence Berkeley National Laboratory"/>
            <person name="Hensen N."/>
            <person name="Bonometti L."/>
            <person name="Westerberg I."/>
            <person name="Brannstrom I.O."/>
            <person name="Guillou S."/>
            <person name="Cros-Aarteil S."/>
            <person name="Calhoun S."/>
            <person name="Haridas S."/>
            <person name="Kuo A."/>
            <person name="Mondo S."/>
            <person name="Pangilinan J."/>
            <person name="Riley R."/>
            <person name="Labutti K."/>
            <person name="Andreopoulos B."/>
            <person name="Lipzen A."/>
            <person name="Chen C."/>
            <person name="Yanf M."/>
            <person name="Daum C."/>
            <person name="Ng V."/>
            <person name="Clum A."/>
            <person name="Steindorff A."/>
            <person name="Ohm R."/>
            <person name="Martin F."/>
            <person name="Silar P."/>
            <person name="Natvig D."/>
            <person name="Lalanne C."/>
            <person name="Gautier V."/>
            <person name="Ament-Velasquez S.L."/>
            <person name="Kruys A."/>
            <person name="Hutchinson M.I."/>
            <person name="Powell A.J."/>
            <person name="Barry K."/>
            <person name="Miller A.N."/>
            <person name="Grigoriev I.V."/>
            <person name="Debuchy R."/>
            <person name="Gladieux P."/>
            <person name="Thoren M.H."/>
            <person name="Johannesson H."/>
        </authorList>
    </citation>
    <scope>NUCLEOTIDE SEQUENCE</scope>
    <source>
        <strain evidence="3">SMH2532-1</strain>
    </source>
</reference>
<feature type="compositionally biased region" description="Pro residues" evidence="1">
    <location>
        <begin position="74"/>
        <end position="85"/>
    </location>
</feature>
<dbReference type="AlphaFoldDB" id="A0AA40CUE0"/>
<dbReference type="EMBL" id="JAULSV010000003">
    <property type="protein sequence ID" value="KAK0649354.1"/>
    <property type="molecule type" value="Genomic_DNA"/>
</dbReference>
<comment type="caution">
    <text evidence="3">The sequence shown here is derived from an EMBL/GenBank/DDBJ whole genome shotgun (WGS) entry which is preliminary data.</text>
</comment>
<evidence type="ECO:0000259" key="2">
    <source>
        <dbReference type="Pfam" id="PF13878"/>
    </source>
</evidence>
<proteinExistence type="predicted"/>
<dbReference type="Pfam" id="PF13878">
    <property type="entry name" value="zf-C2H2_3"/>
    <property type="match status" value="1"/>
</dbReference>
<accession>A0AA40CUE0</accession>
<feature type="compositionally biased region" description="Basic and acidic residues" evidence="1">
    <location>
        <begin position="150"/>
        <end position="186"/>
    </location>
</feature>
<name>A0AA40CUE0_9PEZI</name>
<feature type="compositionally biased region" description="Low complexity" evidence="1">
    <location>
        <begin position="99"/>
        <end position="112"/>
    </location>
</feature>
<gene>
    <name evidence="3" type="ORF">B0T16DRAFT_409908</name>
</gene>
<dbReference type="Proteomes" id="UP001174936">
    <property type="component" value="Unassembled WGS sequence"/>
</dbReference>
<feature type="domain" description="N-acetyltransferase ESCO zinc-finger" evidence="2">
    <location>
        <begin position="228"/>
        <end position="267"/>
    </location>
</feature>
<feature type="compositionally biased region" description="Basic and acidic residues" evidence="1">
    <location>
        <begin position="61"/>
        <end position="72"/>
    </location>
</feature>
<sequence>MRHTQGPKEVAALVMAPNADGDALSSAAPQERKRPLRTYGKRSAPVREPEAPLPKRQRVAAVKEEKPTREEPLPQLPQLPKQGPPPKRDSILSYFKRLPSSSSIPAVPSSDPAEPALTPPPSSPVLHSRARPRTRLTTRTTIIEEDDLDSRDGEGVEKEEHWGSDLEDGQHDRPSLTSHTNHERNPLSETAPSKLNKLESVTIPGKDVSGSVKKKKKIGKRPAKEMVQTTLNLSLNPDSGFKICKECGILYNPLNEKDRKEHKKQHAAYVRNKAKAVVVAASP</sequence>
<protein>
    <recommendedName>
        <fullName evidence="2">N-acetyltransferase ESCO zinc-finger domain-containing protein</fullName>
    </recommendedName>
</protein>
<feature type="region of interest" description="Disordered" evidence="1">
    <location>
        <begin position="1"/>
        <end position="223"/>
    </location>
</feature>
<evidence type="ECO:0000313" key="3">
    <source>
        <dbReference type="EMBL" id="KAK0649354.1"/>
    </source>
</evidence>
<evidence type="ECO:0000256" key="1">
    <source>
        <dbReference type="SAM" id="MobiDB-lite"/>
    </source>
</evidence>
<dbReference type="InterPro" id="IPR028005">
    <property type="entry name" value="AcTrfase_ESCO_Znf_dom"/>
</dbReference>
<organism evidence="3 4">
    <name type="scientific">Cercophora newfieldiana</name>
    <dbReference type="NCBI Taxonomy" id="92897"/>
    <lineage>
        <taxon>Eukaryota</taxon>
        <taxon>Fungi</taxon>
        <taxon>Dikarya</taxon>
        <taxon>Ascomycota</taxon>
        <taxon>Pezizomycotina</taxon>
        <taxon>Sordariomycetes</taxon>
        <taxon>Sordariomycetidae</taxon>
        <taxon>Sordariales</taxon>
        <taxon>Lasiosphaeriaceae</taxon>
        <taxon>Cercophora</taxon>
    </lineage>
</organism>